<dbReference type="CDD" id="cd10310">
    <property type="entry name" value="GST_C_CysRS_N"/>
    <property type="match status" value="1"/>
</dbReference>
<dbReference type="EMBL" id="JAHRIQ010076991">
    <property type="protein sequence ID" value="MEQ2246254.1"/>
    <property type="molecule type" value="Genomic_DNA"/>
</dbReference>
<comment type="caution">
    <text evidence="1">The sequence shown here is derived from an EMBL/GenBank/DDBJ whole genome shotgun (WGS) entry which is preliminary data.</text>
</comment>
<protein>
    <submittedName>
        <fullName evidence="1">Uncharacterized protein</fullName>
    </submittedName>
</protein>
<organism evidence="1 2">
    <name type="scientific">Ilyodon furcidens</name>
    <name type="common">goldbreast splitfin</name>
    <dbReference type="NCBI Taxonomy" id="33524"/>
    <lineage>
        <taxon>Eukaryota</taxon>
        <taxon>Metazoa</taxon>
        <taxon>Chordata</taxon>
        <taxon>Craniata</taxon>
        <taxon>Vertebrata</taxon>
        <taxon>Euteleostomi</taxon>
        <taxon>Actinopterygii</taxon>
        <taxon>Neopterygii</taxon>
        <taxon>Teleostei</taxon>
        <taxon>Neoteleostei</taxon>
        <taxon>Acanthomorphata</taxon>
        <taxon>Ovalentaria</taxon>
        <taxon>Atherinomorphae</taxon>
        <taxon>Cyprinodontiformes</taxon>
        <taxon>Goodeidae</taxon>
        <taxon>Ilyodon</taxon>
    </lineage>
</organism>
<dbReference type="InterPro" id="IPR036282">
    <property type="entry name" value="Glutathione-S-Trfase_C_sf"/>
</dbReference>
<feature type="non-terminal residue" evidence="1">
    <location>
        <position position="1"/>
    </location>
</feature>
<evidence type="ECO:0000313" key="2">
    <source>
        <dbReference type="Proteomes" id="UP001482620"/>
    </source>
</evidence>
<dbReference type="Proteomes" id="UP001482620">
    <property type="component" value="Unassembled WGS sequence"/>
</dbReference>
<evidence type="ECO:0000313" key="1">
    <source>
        <dbReference type="EMBL" id="MEQ2246254.1"/>
    </source>
</evidence>
<gene>
    <name evidence="1" type="ORF">ILYODFUR_036525</name>
</gene>
<dbReference type="SUPFAM" id="SSF47616">
    <property type="entry name" value="GST C-terminal domain-like"/>
    <property type="match status" value="1"/>
</dbReference>
<dbReference type="Gene3D" id="1.20.1050.130">
    <property type="match status" value="1"/>
</dbReference>
<proteinExistence type="predicted"/>
<name>A0ABV0UNK3_9TELE</name>
<reference evidence="1 2" key="1">
    <citation type="submission" date="2021-06" db="EMBL/GenBank/DDBJ databases">
        <authorList>
            <person name="Palmer J.M."/>
        </authorList>
    </citation>
    <scope>NUCLEOTIDE SEQUENCE [LARGE SCALE GENOMIC DNA]</scope>
    <source>
        <strain evidence="2">if_2019</strain>
        <tissue evidence="1">Muscle</tissue>
    </source>
</reference>
<keyword evidence="2" id="KW-1185">Reference proteome</keyword>
<accession>A0ABV0UNK3</accession>
<sequence>VTLCEHLPLVSAAFEFGFLLQINEEAALTAALNDYLTSRSYLAGFGPSQADLRAFRLLPQPPDPQHVHALRWYRHISALQQDLAADRSMKGKRVQPPWSPPAGTEVPQLWLYNSLTRTKVRL</sequence>